<dbReference type="GO" id="GO:0051537">
    <property type="term" value="F:2 iron, 2 sulfur cluster binding"/>
    <property type="evidence" value="ECO:0007669"/>
    <property type="project" value="UniProtKB-KW"/>
</dbReference>
<dbReference type="PANTHER" id="PTHR44379:SF5">
    <property type="entry name" value="OXIDOREDUCTASE WITH IRON-SULFUR SUBUNIT"/>
    <property type="match status" value="1"/>
</dbReference>
<dbReference type="InParanoid" id="H1XV08"/>
<dbReference type="InterPro" id="IPR051452">
    <property type="entry name" value="Diverse_Oxidoreductases"/>
</dbReference>
<dbReference type="SUPFAM" id="SSF47741">
    <property type="entry name" value="CO dehydrogenase ISP C-domain like"/>
    <property type="match status" value="1"/>
</dbReference>
<name>H1XV08_CALAY</name>
<evidence type="ECO:0000256" key="2">
    <source>
        <dbReference type="ARBA" id="ARBA00022723"/>
    </source>
</evidence>
<evidence type="ECO:0000256" key="5">
    <source>
        <dbReference type="ARBA" id="ARBA00023014"/>
    </source>
</evidence>
<keyword evidence="5" id="KW-0411">Iron-sulfur</keyword>
<dbReference type="InterPro" id="IPR012675">
    <property type="entry name" value="Beta-grasp_dom_sf"/>
</dbReference>
<keyword evidence="2" id="KW-0479">Metal-binding</keyword>
<reference evidence="7 10" key="2">
    <citation type="submission" date="2016-11" db="EMBL/GenBank/DDBJ databases">
        <title>Genomic analysis of Caldithrix abyssi and proposal of a novel bacterial phylum Caldithrichaeota.</title>
        <authorList>
            <person name="Kublanov I."/>
            <person name="Sigalova O."/>
            <person name="Gavrilov S."/>
            <person name="Lebedinsky A."/>
            <person name="Ivanova N."/>
            <person name="Daum C."/>
            <person name="Reddy T."/>
            <person name="Klenk H.P."/>
            <person name="Goker M."/>
            <person name="Reva O."/>
            <person name="Miroshnichenko M."/>
            <person name="Kyprides N."/>
            <person name="Woyke T."/>
            <person name="Gelfand M."/>
        </authorList>
    </citation>
    <scope>NUCLEOTIDE SEQUENCE [LARGE SCALE GENOMIC DNA]</scope>
    <source>
        <strain evidence="7 10">LF13</strain>
    </source>
</reference>
<keyword evidence="3" id="KW-0560">Oxidoreductase</keyword>
<dbReference type="InterPro" id="IPR001041">
    <property type="entry name" value="2Fe-2S_ferredoxin-type"/>
</dbReference>
<evidence type="ECO:0000259" key="6">
    <source>
        <dbReference type="PROSITE" id="PS51085"/>
    </source>
</evidence>
<keyword evidence="1" id="KW-0001">2Fe-2S</keyword>
<dbReference type="Pfam" id="PF00111">
    <property type="entry name" value="Fer2"/>
    <property type="match status" value="1"/>
</dbReference>
<dbReference type="InterPro" id="IPR006058">
    <property type="entry name" value="2Fe2S_fd_BS"/>
</dbReference>
<dbReference type="AlphaFoldDB" id="H1XV08"/>
<evidence type="ECO:0000256" key="3">
    <source>
        <dbReference type="ARBA" id="ARBA00023002"/>
    </source>
</evidence>
<evidence type="ECO:0000313" key="7">
    <source>
        <dbReference type="EMBL" id="APF18878.1"/>
    </source>
</evidence>
<protein>
    <submittedName>
        <fullName evidence="8">(2Fe-2S)-binding domain-containing protein</fullName>
    </submittedName>
    <submittedName>
        <fullName evidence="7">Carbon-monoxide dehydrogenase small subunit</fullName>
    </submittedName>
</protein>
<dbReference type="PROSITE" id="PS00197">
    <property type="entry name" value="2FE2S_FER_1"/>
    <property type="match status" value="1"/>
</dbReference>
<evidence type="ECO:0000313" key="8">
    <source>
        <dbReference type="EMBL" id="EHO42841.1"/>
    </source>
</evidence>
<dbReference type="STRING" id="880073.Cabys_2129"/>
<feature type="domain" description="2Fe-2S ferredoxin-type" evidence="6">
    <location>
        <begin position="4"/>
        <end position="80"/>
    </location>
</feature>
<dbReference type="EMBL" id="CP018099">
    <property type="protein sequence ID" value="APF18878.1"/>
    <property type="molecule type" value="Genomic_DNA"/>
</dbReference>
<sequence>MKKIKIEFTVNGQKVQVFTSANRRLLDVLRDELGLTGTKEGCSVGECGACTIIMNGQAVHSCLILAPQARGAEIITVEGLAEGQTLHPLQKNFLEYGAVQCGFCIPGMLMSSYALLKKNPQPDEETIKEAIAGNLCRCTGYKQIIQAIEATAEEMQEEKG</sequence>
<dbReference type="Gene3D" id="3.10.20.30">
    <property type="match status" value="1"/>
</dbReference>
<organism evidence="8 9">
    <name type="scientific">Caldithrix abyssi DSM 13497</name>
    <dbReference type="NCBI Taxonomy" id="880073"/>
    <lineage>
        <taxon>Bacteria</taxon>
        <taxon>Pseudomonadati</taxon>
        <taxon>Calditrichota</taxon>
        <taxon>Calditrichia</taxon>
        <taxon>Calditrichales</taxon>
        <taxon>Calditrichaceae</taxon>
        <taxon>Caldithrix</taxon>
    </lineage>
</organism>
<dbReference type="Gene3D" id="1.10.150.120">
    <property type="entry name" value="[2Fe-2S]-binding domain"/>
    <property type="match status" value="1"/>
</dbReference>
<dbReference type="InterPro" id="IPR002888">
    <property type="entry name" value="2Fe-2S-bd"/>
</dbReference>
<dbReference type="PaxDb" id="880073-Calab_3237"/>
<evidence type="ECO:0000313" key="9">
    <source>
        <dbReference type="Proteomes" id="UP000004671"/>
    </source>
</evidence>
<dbReference type="PANTHER" id="PTHR44379">
    <property type="entry name" value="OXIDOREDUCTASE WITH IRON-SULFUR SUBUNIT"/>
    <property type="match status" value="1"/>
</dbReference>
<dbReference type="HOGENOM" id="CLU_052511_3_1_0"/>
<dbReference type="OrthoDB" id="9796880at2"/>
<dbReference type="FunFam" id="3.10.20.30:FF:000020">
    <property type="entry name" value="Xanthine dehydrogenase iron-sulfur subunit"/>
    <property type="match status" value="1"/>
</dbReference>
<dbReference type="PROSITE" id="PS51085">
    <property type="entry name" value="2FE2S_FER_2"/>
    <property type="match status" value="1"/>
</dbReference>
<dbReference type="FunFam" id="1.10.150.120:FF:000003">
    <property type="entry name" value="Carbon monoxide dehydrogenase, small subunit"/>
    <property type="match status" value="1"/>
</dbReference>
<evidence type="ECO:0000256" key="4">
    <source>
        <dbReference type="ARBA" id="ARBA00023004"/>
    </source>
</evidence>
<dbReference type="Pfam" id="PF01799">
    <property type="entry name" value="Fer2_2"/>
    <property type="match status" value="1"/>
</dbReference>
<dbReference type="FunCoup" id="H1XV08">
    <property type="interactions" value="160"/>
</dbReference>
<dbReference type="KEGG" id="caby:Cabys_2129"/>
<dbReference type="Proteomes" id="UP000004671">
    <property type="component" value="Chromosome"/>
</dbReference>
<dbReference type="SUPFAM" id="SSF54292">
    <property type="entry name" value="2Fe-2S ferredoxin-like"/>
    <property type="match status" value="1"/>
</dbReference>
<dbReference type="InterPro" id="IPR036884">
    <property type="entry name" value="2Fe-2S-bd_dom_sf"/>
</dbReference>
<dbReference type="Proteomes" id="UP000183868">
    <property type="component" value="Chromosome"/>
</dbReference>
<dbReference type="GO" id="GO:0016491">
    <property type="term" value="F:oxidoreductase activity"/>
    <property type="evidence" value="ECO:0007669"/>
    <property type="project" value="UniProtKB-KW"/>
</dbReference>
<dbReference type="CDD" id="cd00207">
    <property type="entry name" value="fer2"/>
    <property type="match status" value="1"/>
</dbReference>
<accession>H1XV08</accession>
<proteinExistence type="predicted"/>
<keyword evidence="4" id="KW-0408">Iron</keyword>
<evidence type="ECO:0000256" key="1">
    <source>
        <dbReference type="ARBA" id="ARBA00022714"/>
    </source>
</evidence>
<dbReference type="eggNOG" id="COG2080">
    <property type="taxonomic scope" value="Bacteria"/>
</dbReference>
<reference evidence="8 9" key="1">
    <citation type="submission" date="2011-09" db="EMBL/GenBank/DDBJ databases">
        <title>The permanent draft genome of Caldithrix abyssi DSM 13497.</title>
        <authorList>
            <consortium name="US DOE Joint Genome Institute (JGI-PGF)"/>
            <person name="Lucas S."/>
            <person name="Han J."/>
            <person name="Lapidus A."/>
            <person name="Bruce D."/>
            <person name="Goodwin L."/>
            <person name="Pitluck S."/>
            <person name="Peters L."/>
            <person name="Kyrpides N."/>
            <person name="Mavromatis K."/>
            <person name="Ivanova N."/>
            <person name="Mikhailova N."/>
            <person name="Chertkov O."/>
            <person name="Detter J.C."/>
            <person name="Tapia R."/>
            <person name="Han C."/>
            <person name="Land M."/>
            <person name="Hauser L."/>
            <person name="Markowitz V."/>
            <person name="Cheng J.-F."/>
            <person name="Hugenholtz P."/>
            <person name="Woyke T."/>
            <person name="Wu D."/>
            <person name="Spring S."/>
            <person name="Brambilla E."/>
            <person name="Klenk H.-P."/>
            <person name="Eisen J.A."/>
        </authorList>
    </citation>
    <scope>NUCLEOTIDE SEQUENCE [LARGE SCALE GENOMIC DNA]</scope>
    <source>
        <strain evidence="8 9">DSM 13497</strain>
    </source>
</reference>
<dbReference type="EMBL" id="CM001402">
    <property type="protein sequence ID" value="EHO42841.1"/>
    <property type="molecule type" value="Genomic_DNA"/>
</dbReference>
<keyword evidence="9" id="KW-1185">Reference proteome</keyword>
<dbReference type="GO" id="GO:0046872">
    <property type="term" value="F:metal ion binding"/>
    <property type="evidence" value="ECO:0007669"/>
    <property type="project" value="UniProtKB-KW"/>
</dbReference>
<evidence type="ECO:0000313" key="10">
    <source>
        <dbReference type="Proteomes" id="UP000183868"/>
    </source>
</evidence>
<dbReference type="RefSeq" id="WP_006930201.1">
    <property type="nucleotide sequence ID" value="NZ_CM001402.1"/>
</dbReference>
<dbReference type="InterPro" id="IPR036010">
    <property type="entry name" value="2Fe-2S_ferredoxin-like_sf"/>
</dbReference>
<gene>
    <name evidence="7" type="ORF">Cabys_2129</name>
    <name evidence="8" type="ORF">Calab_3237</name>
</gene>